<evidence type="ECO:0000256" key="1">
    <source>
        <dbReference type="ARBA" id="ARBA00004429"/>
    </source>
</evidence>
<keyword evidence="6 8" id="KW-1133">Transmembrane helix</keyword>
<evidence type="ECO:0000256" key="3">
    <source>
        <dbReference type="ARBA" id="ARBA00022475"/>
    </source>
</evidence>
<feature type="transmembrane region" description="Helical" evidence="8">
    <location>
        <begin position="191"/>
        <end position="215"/>
    </location>
</feature>
<dbReference type="PANTHER" id="PTHR43357:SF4">
    <property type="entry name" value="INNER MEMBRANE ABC TRANSPORTER PERMEASE PROTEIN YDCV"/>
    <property type="match status" value="1"/>
</dbReference>
<evidence type="ECO:0000313" key="10">
    <source>
        <dbReference type="EMBL" id="SDT53147.1"/>
    </source>
</evidence>
<proteinExistence type="inferred from homology"/>
<keyword evidence="5 8" id="KW-0812">Transmembrane</keyword>
<keyword evidence="11" id="KW-1185">Reference proteome</keyword>
<dbReference type="InterPro" id="IPR000515">
    <property type="entry name" value="MetI-like"/>
</dbReference>
<feature type="transmembrane region" description="Helical" evidence="8">
    <location>
        <begin position="247"/>
        <end position="271"/>
    </location>
</feature>
<evidence type="ECO:0000256" key="5">
    <source>
        <dbReference type="ARBA" id="ARBA00022692"/>
    </source>
</evidence>
<evidence type="ECO:0000313" key="11">
    <source>
        <dbReference type="Proteomes" id="UP000243904"/>
    </source>
</evidence>
<dbReference type="PROSITE" id="PS50928">
    <property type="entry name" value="ABC_TM1"/>
    <property type="match status" value="1"/>
</dbReference>
<keyword evidence="3" id="KW-1003">Cell membrane</keyword>
<dbReference type="InterPro" id="IPR035906">
    <property type="entry name" value="MetI-like_sf"/>
</dbReference>
<dbReference type="GO" id="GO:0005886">
    <property type="term" value="C:plasma membrane"/>
    <property type="evidence" value="ECO:0007669"/>
    <property type="project" value="UniProtKB-SubCell"/>
</dbReference>
<dbReference type="Gene3D" id="1.10.3720.10">
    <property type="entry name" value="MetI-like"/>
    <property type="match status" value="1"/>
</dbReference>
<feature type="transmembrane region" description="Helical" evidence="8">
    <location>
        <begin position="79"/>
        <end position="102"/>
    </location>
</feature>
<dbReference type="EMBL" id="LT629750">
    <property type="protein sequence ID" value="SDT53147.1"/>
    <property type="molecule type" value="Genomic_DNA"/>
</dbReference>
<evidence type="ECO:0000256" key="6">
    <source>
        <dbReference type="ARBA" id="ARBA00022989"/>
    </source>
</evidence>
<name>A0A1H2B4Z8_9BRAD</name>
<evidence type="ECO:0000256" key="4">
    <source>
        <dbReference type="ARBA" id="ARBA00022519"/>
    </source>
</evidence>
<dbReference type="SUPFAM" id="SSF161098">
    <property type="entry name" value="MetI-like"/>
    <property type="match status" value="1"/>
</dbReference>
<evidence type="ECO:0000259" key="9">
    <source>
        <dbReference type="PROSITE" id="PS50928"/>
    </source>
</evidence>
<comment type="subcellular location">
    <subcellularLocation>
        <location evidence="1">Cell inner membrane</location>
        <topology evidence="1">Multi-pass membrane protein</topology>
    </subcellularLocation>
    <subcellularLocation>
        <location evidence="8">Cell membrane</location>
        <topology evidence="8">Multi-pass membrane protein</topology>
    </subcellularLocation>
</comment>
<protein>
    <submittedName>
        <fullName evidence="10">Putative spermidine/putrescine transport system permease protein/spermidine/putrescine transport system permease protein</fullName>
    </submittedName>
</protein>
<evidence type="ECO:0000256" key="7">
    <source>
        <dbReference type="ARBA" id="ARBA00023136"/>
    </source>
</evidence>
<keyword evidence="7 8" id="KW-0472">Membrane</keyword>
<dbReference type="Pfam" id="PF00528">
    <property type="entry name" value="BPD_transp_1"/>
    <property type="match status" value="1"/>
</dbReference>
<accession>A0A1H2B4Z8</accession>
<organism evidence="10 11">
    <name type="scientific">Bradyrhizobium canariense</name>
    <dbReference type="NCBI Taxonomy" id="255045"/>
    <lineage>
        <taxon>Bacteria</taxon>
        <taxon>Pseudomonadati</taxon>
        <taxon>Pseudomonadota</taxon>
        <taxon>Alphaproteobacteria</taxon>
        <taxon>Hyphomicrobiales</taxon>
        <taxon>Nitrobacteraceae</taxon>
        <taxon>Bradyrhizobium</taxon>
    </lineage>
</organism>
<feature type="transmembrane region" description="Helical" evidence="8">
    <location>
        <begin position="144"/>
        <end position="171"/>
    </location>
</feature>
<dbReference type="PANTHER" id="PTHR43357">
    <property type="entry name" value="INNER MEMBRANE ABC TRANSPORTER PERMEASE PROTEIN YDCV"/>
    <property type="match status" value="1"/>
</dbReference>
<keyword evidence="4" id="KW-0997">Cell inner membrane</keyword>
<sequence>MRSETIAPVRGRQAGSRRGTEIAWRLLEPLLVWLPPALLVAPLGFLFVGAFTVTWDSRGLRGATLQGVIEAFGIVRESIAFSLLLATATAVIATAVAAPLAYATQGRSGWFVRAARDLGALPAVVPSLMLGMGLILAYPSLQGGWVILLTAHVLQALPFAIWPIASALIMFDTDMLDRAGRTLGASPTQRFVLVALPNVWRAVATGAATAFVISFSESGSSLFLGSARYRPIGVVLVDTFTNLDQRLSAGTAVVFTVVLLPALIALELLLASSRHPAQARRKGTKAQS</sequence>
<evidence type="ECO:0000256" key="2">
    <source>
        <dbReference type="ARBA" id="ARBA00022448"/>
    </source>
</evidence>
<dbReference type="Proteomes" id="UP000243904">
    <property type="component" value="Chromosome I"/>
</dbReference>
<feature type="domain" description="ABC transmembrane type-1" evidence="9">
    <location>
        <begin position="79"/>
        <end position="270"/>
    </location>
</feature>
<dbReference type="GO" id="GO:0055085">
    <property type="term" value="P:transmembrane transport"/>
    <property type="evidence" value="ECO:0007669"/>
    <property type="project" value="InterPro"/>
</dbReference>
<dbReference type="AlphaFoldDB" id="A0A1H2B4Z8"/>
<evidence type="ECO:0000256" key="8">
    <source>
        <dbReference type="RuleBase" id="RU363032"/>
    </source>
</evidence>
<dbReference type="CDD" id="cd06261">
    <property type="entry name" value="TM_PBP2"/>
    <property type="match status" value="1"/>
</dbReference>
<feature type="transmembrane region" description="Helical" evidence="8">
    <location>
        <begin position="30"/>
        <end position="55"/>
    </location>
</feature>
<feature type="transmembrane region" description="Helical" evidence="8">
    <location>
        <begin position="114"/>
        <end position="138"/>
    </location>
</feature>
<reference evidence="11" key="1">
    <citation type="submission" date="2016-10" db="EMBL/GenBank/DDBJ databases">
        <authorList>
            <person name="Varghese N."/>
            <person name="Submissions S."/>
        </authorList>
    </citation>
    <scope>NUCLEOTIDE SEQUENCE [LARGE SCALE GENOMIC DNA]</scope>
    <source>
        <strain evidence="11">GAS369</strain>
    </source>
</reference>
<gene>
    <name evidence="10" type="ORF">SAMN05444158_6788</name>
</gene>
<keyword evidence="2 8" id="KW-0813">Transport</keyword>
<comment type="similarity">
    <text evidence="8">Belongs to the binding-protein-dependent transport system permease family.</text>
</comment>